<accession>A0ABQ3CR76</accession>
<sequence>MLFGVAGQVRGGLAGQQFGVARLAGAAQDEEETAAHGSPRRVRVALRLNACAFYARAINLRQGAAGARL</sequence>
<reference evidence="2" key="1">
    <citation type="journal article" date="2019" name="Int. J. Syst. Evol. Microbiol.">
        <title>The Global Catalogue of Microorganisms (GCM) 10K type strain sequencing project: providing services to taxonomists for standard genome sequencing and annotation.</title>
        <authorList>
            <consortium name="The Broad Institute Genomics Platform"/>
            <consortium name="The Broad Institute Genome Sequencing Center for Infectious Disease"/>
            <person name="Wu L."/>
            <person name="Ma J."/>
        </authorList>
    </citation>
    <scope>NUCLEOTIDE SEQUENCE [LARGE SCALE GENOMIC DNA]</scope>
    <source>
        <strain evidence="2">JCM 4733</strain>
    </source>
</reference>
<dbReference type="Proteomes" id="UP000653644">
    <property type="component" value="Unassembled WGS sequence"/>
</dbReference>
<keyword evidence="2" id="KW-1185">Reference proteome</keyword>
<comment type="caution">
    <text evidence="1">The sequence shown here is derived from an EMBL/GenBank/DDBJ whole genome shotgun (WGS) entry which is preliminary data.</text>
</comment>
<protein>
    <submittedName>
        <fullName evidence="1">Uncharacterized protein</fullName>
    </submittedName>
</protein>
<gene>
    <name evidence="1" type="ORF">GCM10010345_29880</name>
</gene>
<proteinExistence type="predicted"/>
<evidence type="ECO:0000313" key="1">
    <source>
        <dbReference type="EMBL" id="GHA22862.1"/>
    </source>
</evidence>
<name>A0ABQ3CR76_9ACTN</name>
<evidence type="ECO:0000313" key="2">
    <source>
        <dbReference type="Proteomes" id="UP000653644"/>
    </source>
</evidence>
<dbReference type="EMBL" id="BMVN01000008">
    <property type="protein sequence ID" value="GHA22862.1"/>
    <property type="molecule type" value="Genomic_DNA"/>
</dbReference>
<organism evidence="1 2">
    <name type="scientific">Streptomyces canarius</name>
    <dbReference type="NCBI Taxonomy" id="285453"/>
    <lineage>
        <taxon>Bacteria</taxon>
        <taxon>Bacillati</taxon>
        <taxon>Actinomycetota</taxon>
        <taxon>Actinomycetes</taxon>
        <taxon>Kitasatosporales</taxon>
        <taxon>Streptomycetaceae</taxon>
        <taxon>Streptomyces</taxon>
    </lineage>
</organism>